<feature type="transmembrane region" description="Helical" evidence="6">
    <location>
        <begin position="80"/>
        <end position="100"/>
    </location>
</feature>
<dbReference type="GO" id="GO:1990961">
    <property type="term" value="P:xenobiotic detoxification by transmembrane export across the plasma membrane"/>
    <property type="evidence" value="ECO:0007669"/>
    <property type="project" value="InterPro"/>
</dbReference>
<dbReference type="Pfam" id="PF01554">
    <property type="entry name" value="MatE"/>
    <property type="match status" value="2"/>
</dbReference>
<feature type="transmembrane region" description="Helical" evidence="6">
    <location>
        <begin position="112"/>
        <end position="132"/>
    </location>
</feature>
<comment type="similarity">
    <text evidence="2">Belongs to the multi antimicrobial extrusion (MATE) (TC 2.A.66.1) family.</text>
</comment>
<dbReference type="NCBIfam" id="TIGR00797">
    <property type="entry name" value="matE"/>
    <property type="match status" value="1"/>
</dbReference>
<sequence length="517" mass="56856">MLYENTYRQDNYGSIKQIAANTITASPNNAVHNNTSNASRGTTSDDDTINEYDCGSITDSKNTAFTELVEIIRTSIPLSITFLLQFFITTITMITVGRIGTVELGAVSIANVTFQVSVCIFIGLATCLDTLCPQAYGLGKKKLVLIYFLKCCLISLMAGLPIITLWWFSSSFLKLIIDDLKVIEFASLYLRIMILSVPGYIIFECGKKFLQSQHDFVAGQKILFAAVPFDIALNFILVTKMGFIGAPIAVVLTYSLMGILIFIKISQTECWTLKSQLNWNSILQGDWSTLISLAVPGIIMLEAEFFAFEILTVLASKFGTTILAAQSIAASLQALLFQIPFSFSVAASNRIAFHIGREDLDSCKIASKVTLLKIGPGLCLINFSIFILGRNHLSKLFTSDPQVIEDCSKLLVLIGINQLYDIFNVLSAGCLRAQGRQKIGGYLNIFCYYVIGLPLGIFLGFKTNLKVLGFWIGLGVGIMSLALAELYFVIKCNWVGIIEKSQKLHSSGHANVIRDLV</sequence>
<feature type="transmembrane region" description="Helical" evidence="6">
    <location>
        <begin position="287"/>
        <end position="308"/>
    </location>
</feature>
<comment type="subcellular location">
    <subcellularLocation>
        <location evidence="1">Membrane</location>
        <topology evidence="1">Multi-pass membrane protein</topology>
    </subcellularLocation>
</comment>
<feature type="transmembrane region" description="Helical" evidence="6">
    <location>
        <begin position="188"/>
        <end position="206"/>
    </location>
</feature>
<organism evidence="7 8">
    <name type="scientific">Saccharomycodes ludwigii</name>
    <dbReference type="NCBI Taxonomy" id="36035"/>
    <lineage>
        <taxon>Eukaryota</taxon>
        <taxon>Fungi</taxon>
        <taxon>Dikarya</taxon>
        <taxon>Ascomycota</taxon>
        <taxon>Saccharomycotina</taxon>
        <taxon>Saccharomycetes</taxon>
        <taxon>Saccharomycodales</taxon>
        <taxon>Saccharomycodaceae</taxon>
        <taxon>Saccharomycodes</taxon>
    </lineage>
</organism>
<feature type="transmembrane region" description="Helical" evidence="6">
    <location>
        <begin position="369"/>
        <end position="390"/>
    </location>
</feature>
<dbReference type="AlphaFoldDB" id="A0A376B4L7"/>
<gene>
    <name evidence="7" type="ORF">SCODWIG_01323</name>
</gene>
<evidence type="ECO:0000313" key="7">
    <source>
        <dbReference type="EMBL" id="SSD59562.1"/>
    </source>
</evidence>
<dbReference type="VEuPathDB" id="FungiDB:SCODWIG_01323"/>
<feature type="transmembrane region" description="Helical" evidence="6">
    <location>
        <begin position="467"/>
        <end position="490"/>
    </location>
</feature>
<evidence type="ECO:0000256" key="4">
    <source>
        <dbReference type="ARBA" id="ARBA00022989"/>
    </source>
</evidence>
<dbReference type="Proteomes" id="UP000262825">
    <property type="component" value="Unassembled WGS sequence"/>
</dbReference>
<keyword evidence="3 6" id="KW-0812">Transmembrane</keyword>
<feature type="transmembrane region" description="Helical" evidence="6">
    <location>
        <begin position="443"/>
        <end position="461"/>
    </location>
</feature>
<reference evidence="8" key="1">
    <citation type="submission" date="2018-06" db="EMBL/GenBank/DDBJ databases">
        <authorList>
            <person name="Guldener U."/>
        </authorList>
    </citation>
    <scope>NUCLEOTIDE SEQUENCE [LARGE SCALE GENOMIC DNA]</scope>
    <source>
        <strain evidence="8">UTAD17</strain>
    </source>
</reference>
<feature type="transmembrane region" description="Helical" evidence="6">
    <location>
        <begin position="218"/>
        <end position="237"/>
    </location>
</feature>
<dbReference type="CDD" id="cd13132">
    <property type="entry name" value="MATE_eukaryotic"/>
    <property type="match status" value="1"/>
</dbReference>
<dbReference type="PANTHER" id="PTHR11206">
    <property type="entry name" value="MULTIDRUG RESISTANCE PROTEIN"/>
    <property type="match status" value="1"/>
</dbReference>
<evidence type="ECO:0000256" key="2">
    <source>
        <dbReference type="ARBA" id="ARBA00010199"/>
    </source>
</evidence>
<keyword evidence="4 6" id="KW-1133">Transmembrane helix</keyword>
<keyword evidence="5 6" id="KW-0472">Membrane</keyword>
<dbReference type="InterPro" id="IPR002528">
    <property type="entry name" value="MATE_fam"/>
</dbReference>
<evidence type="ECO:0000256" key="3">
    <source>
        <dbReference type="ARBA" id="ARBA00022692"/>
    </source>
</evidence>
<evidence type="ECO:0008006" key="9">
    <source>
        <dbReference type="Google" id="ProtNLM"/>
    </source>
</evidence>
<name>A0A376B4L7_9ASCO</name>
<dbReference type="InterPro" id="IPR045069">
    <property type="entry name" value="MATE_euk"/>
</dbReference>
<dbReference type="GO" id="GO:0042910">
    <property type="term" value="F:xenobiotic transmembrane transporter activity"/>
    <property type="evidence" value="ECO:0007669"/>
    <property type="project" value="InterPro"/>
</dbReference>
<dbReference type="GO" id="GO:0015297">
    <property type="term" value="F:antiporter activity"/>
    <property type="evidence" value="ECO:0007669"/>
    <property type="project" value="InterPro"/>
</dbReference>
<proteinExistence type="inferred from homology"/>
<evidence type="ECO:0000256" key="1">
    <source>
        <dbReference type="ARBA" id="ARBA00004141"/>
    </source>
</evidence>
<evidence type="ECO:0000256" key="6">
    <source>
        <dbReference type="SAM" id="Phobius"/>
    </source>
</evidence>
<dbReference type="OrthoDB" id="2126698at2759"/>
<keyword evidence="8" id="KW-1185">Reference proteome</keyword>
<feature type="transmembrane region" description="Helical" evidence="6">
    <location>
        <begin position="243"/>
        <end position="266"/>
    </location>
</feature>
<evidence type="ECO:0000256" key="5">
    <source>
        <dbReference type="ARBA" id="ARBA00023136"/>
    </source>
</evidence>
<dbReference type="EMBL" id="UFAJ01000162">
    <property type="protein sequence ID" value="SSD59562.1"/>
    <property type="molecule type" value="Genomic_DNA"/>
</dbReference>
<accession>A0A376B4L7</accession>
<dbReference type="GO" id="GO:0016020">
    <property type="term" value="C:membrane"/>
    <property type="evidence" value="ECO:0007669"/>
    <property type="project" value="UniProtKB-SubCell"/>
</dbReference>
<feature type="transmembrane region" description="Helical" evidence="6">
    <location>
        <begin position="144"/>
        <end position="168"/>
    </location>
</feature>
<protein>
    <recommendedName>
        <fullName evidence="9">Ethionine resistance-conferring protein 1</fullName>
    </recommendedName>
</protein>
<feature type="transmembrane region" description="Helical" evidence="6">
    <location>
        <begin position="328"/>
        <end position="348"/>
    </location>
</feature>
<evidence type="ECO:0000313" key="8">
    <source>
        <dbReference type="Proteomes" id="UP000262825"/>
    </source>
</evidence>